<name>A0A7J6PGZ6_PEROL</name>
<dbReference type="Pfam" id="PF01048">
    <property type="entry name" value="PNP_UDP_1"/>
    <property type="match status" value="2"/>
</dbReference>
<gene>
    <name evidence="2" type="ORF">FOZ60_006913</name>
</gene>
<dbReference type="Proteomes" id="UP000541610">
    <property type="component" value="Unassembled WGS sequence"/>
</dbReference>
<accession>A0A7J6PGZ6</accession>
<feature type="domain" description="Nucleoside phosphorylase" evidence="1">
    <location>
        <begin position="18"/>
        <end position="218"/>
    </location>
</feature>
<proteinExistence type="predicted"/>
<evidence type="ECO:0000313" key="3">
    <source>
        <dbReference type="Proteomes" id="UP000541610"/>
    </source>
</evidence>
<dbReference type="GO" id="GO:0006218">
    <property type="term" value="P:uridine catabolic process"/>
    <property type="evidence" value="ECO:0007669"/>
    <property type="project" value="TreeGrafter"/>
</dbReference>
<dbReference type="CDD" id="cd17767">
    <property type="entry name" value="UP_EcUdp-like"/>
    <property type="match status" value="2"/>
</dbReference>
<dbReference type="OrthoDB" id="416752at2759"/>
<sequence length="473" mass="49668">MVYEAPHLKIKEGSINSVVCVVGDPGRAELIATKYCDSYEELAYNREYRTYNVEFEGAKFSVASHGVGGPGCAICFEELIKCGAKVIMRLGTAGSLRPDTIKQGDLIVTTGSGAEDGVSQYLVPAGFPCVADPALCIAMRDTAKSLGYERVHFGITLASAVFYPSPAVEQTLASNAAAGAIGVEMENSALFAVASIRGIRAAAVSTVDGCPLKWDEGDYDPAGTTVTNGKERMIKTGSINSVVCVVGDPGRAELIATKYCDSYEELAYNREYRTYNVEFEGAKFSVASHGVGGPGCAICFEELIKCGAKVIMRLGTAGSLRPDTIKQGDLIVTTGSGAEDGVSQYLVPAGFPCVADPALCIAMRDTAKSLGYERVHFGITLASAVFYPSPAVEQTLASNAAAGAIGVEMENSALFAVASIRGIRAAAVSTVDGCPLKWDEGDYDPAGTTVTNGKERMIKTGINVAKRVVLENL</sequence>
<dbReference type="GO" id="GO:0004850">
    <property type="term" value="F:uridine phosphorylase activity"/>
    <property type="evidence" value="ECO:0007669"/>
    <property type="project" value="TreeGrafter"/>
</dbReference>
<dbReference type="EMBL" id="JABANP010000028">
    <property type="protein sequence ID" value="KAF4694760.1"/>
    <property type="molecule type" value="Genomic_DNA"/>
</dbReference>
<dbReference type="PANTHER" id="PTHR43691:SF11">
    <property type="entry name" value="FI09636P-RELATED"/>
    <property type="match status" value="1"/>
</dbReference>
<protein>
    <recommendedName>
        <fullName evidence="1">Nucleoside phosphorylase domain-containing protein</fullName>
    </recommendedName>
</protein>
<evidence type="ECO:0000313" key="2">
    <source>
        <dbReference type="EMBL" id="KAF4694760.1"/>
    </source>
</evidence>
<evidence type="ECO:0000259" key="1">
    <source>
        <dbReference type="Pfam" id="PF01048"/>
    </source>
</evidence>
<dbReference type="InterPro" id="IPR035994">
    <property type="entry name" value="Nucleoside_phosphorylase_sf"/>
</dbReference>
<reference evidence="2 3" key="1">
    <citation type="submission" date="2020-04" db="EMBL/GenBank/DDBJ databases">
        <title>Perkinsus olseni comparative genomics.</title>
        <authorList>
            <person name="Bogema D.R."/>
        </authorList>
    </citation>
    <scope>NUCLEOTIDE SEQUENCE [LARGE SCALE GENOMIC DNA]</scope>
    <source>
        <strain evidence="2">00978-12</strain>
    </source>
</reference>
<dbReference type="Gene3D" id="3.40.50.1580">
    <property type="entry name" value="Nucleoside phosphorylase domain"/>
    <property type="match status" value="2"/>
</dbReference>
<dbReference type="PANTHER" id="PTHR43691">
    <property type="entry name" value="URIDINE PHOSPHORYLASE"/>
    <property type="match status" value="1"/>
</dbReference>
<dbReference type="SUPFAM" id="SSF53167">
    <property type="entry name" value="Purine and uridine phosphorylases"/>
    <property type="match status" value="2"/>
</dbReference>
<organism evidence="2 3">
    <name type="scientific">Perkinsus olseni</name>
    <name type="common">Perkinsus atlanticus</name>
    <dbReference type="NCBI Taxonomy" id="32597"/>
    <lineage>
        <taxon>Eukaryota</taxon>
        <taxon>Sar</taxon>
        <taxon>Alveolata</taxon>
        <taxon>Perkinsozoa</taxon>
        <taxon>Perkinsea</taxon>
        <taxon>Perkinsida</taxon>
        <taxon>Perkinsidae</taxon>
        <taxon>Perkinsus</taxon>
    </lineage>
</organism>
<comment type="caution">
    <text evidence="2">The sequence shown here is derived from an EMBL/GenBank/DDBJ whole genome shotgun (WGS) entry which is preliminary data.</text>
</comment>
<dbReference type="InterPro" id="IPR000845">
    <property type="entry name" value="Nucleoside_phosphorylase_d"/>
</dbReference>
<feature type="domain" description="Nucleoside phosphorylase" evidence="1">
    <location>
        <begin position="242"/>
        <end position="443"/>
    </location>
</feature>
<dbReference type="GO" id="GO:0005829">
    <property type="term" value="C:cytosol"/>
    <property type="evidence" value="ECO:0007669"/>
    <property type="project" value="TreeGrafter"/>
</dbReference>
<dbReference type="AlphaFoldDB" id="A0A7J6PGZ6"/>